<protein>
    <recommendedName>
        <fullName evidence="4">Lipoprotein</fullName>
    </recommendedName>
</protein>
<reference evidence="2 3" key="1">
    <citation type="submission" date="2013-02" db="EMBL/GenBank/DDBJ databases">
        <title>The Genome Sequence of Acinetobacter sp. ANC 3862.</title>
        <authorList>
            <consortium name="The Broad Institute Genome Sequencing Platform"/>
            <consortium name="The Broad Institute Genome Sequencing Center for Infectious Disease"/>
            <person name="Cerqueira G."/>
            <person name="Feldgarden M."/>
            <person name="Courvalin P."/>
            <person name="Perichon B."/>
            <person name="Grillot-Courvalin C."/>
            <person name="Clermont D."/>
            <person name="Rocha E."/>
            <person name="Yoon E.-J."/>
            <person name="Nemec A."/>
            <person name="Walker B."/>
            <person name="Young S.K."/>
            <person name="Zeng Q."/>
            <person name="Gargeya S."/>
            <person name="Fitzgerald M."/>
            <person name="Haas B."/>
            <person name="Abouelleil A."/>
            <person name="Alvarado L."/>
            <person name="Arachchi H.M."/>
            <person name="Berlin A.M."/>
            <person name="Chapman S.B."/>
            <person name="Dewar J."/>
            <person name="Goldberg J."/>
            <person name="Griggs A."/>
            <person name="Gujja S."/>
            <person name="Hansen M."/>
            <person name="Howarth C."/>
            <person name="Imamovic A."/>
            <person name="Larimer J."/>
            <person name="McCowan C."/>
            <person name="Murphy C."/>
            <person name="Neiman D."/>
            <person name="Pearson M."/>
            <person name="Priest M."/>
            <person name="Roberts A."/>
            <person name="Saif S."/>
            <person name="Shea T."/>
            <person name="Sisk P."/>
            <person name="Sykes S."/>
            <person name="Wortman J."/>
            <person name="Nusbaum C."/>
            <person name="Birren B."/>
        </authorList>
    </citation>
    <scope>NUCLEOTIDE SEQUENCE [LARGE SCALE GENOMIC DNA]</scope>
    <source>
        <strain evidence="2 3">ANC 3862</strain>
    </source>
</reference>
<dbReference type="STRING" id="1217705.F900_00734"/>
<keyword evidence="1" id="KW-0732">Signal</keyword>
<dbReference type="Proteomes" id="UP000013248">
    <property type="component" value="Unassembled WGS sequence"/>
</dbReference>
<organism evidence="2 3">
    <name type="scientific">Acinetobacter modestus</name>
    <dbReference type="NCBI Taxonomy" id="1776740"/>
    <lineage>
        <taxon>Bacteria</taxon>
        <taxon>Pseudomonadati</taxon>
        <taxon>Pseudomonadota</taxon>
        <taxon>Gammaproteobacteria</taxon>
        <taxon>Moraxellales</taxon>
        <taxon>Moraxellaceae</taxon>
        <taxon>Acinetobacter</taxon>
    </lineage>
</organism>
<evidence type="ECO:0000256" key="1">
    <source>
        <dbReference type="SAM" id="SignalP"/>
    </source>
</evidence>
<sequence length="43" mass="4534">MIIHQCKRSKLAAAITILCLLFSGCSANTINSNVNVGICVKAL</sequence>
<proteinExistence type="predicted"/>
<name>N9NNT4_9GAMM</name>
<dbReference type="AlphaFoldDB" id="N9NNT4"/>
<dbReference type="HOGENOM" id="CLU_3228283_0_0_6"/>
<accession>N9NNT4</accession>
<dbReference type="EMBL" id="APRP01000011">
    <property type="protein sequence ID" value="ENX03640.1"/>
    <property type="molecule type" value="Genomic_DNA"/>
</dbReference>
<feature type="signal peptide" evidence="1">
    <location>
        <begin position="1"/>
        <end position="27"/>
    </location>
</feature>
<feature type="chain" id="PRO_5004147968" description="Lipoprotein" evidence="1">
    <location>
        <begin position="28"/>
        <end position="43"/>
    </location>
</feature>
<evidence type="ECO:0008006" key="4">
    <source>
        <dbReference type="Google" id="ProtNLM"/>
    </source>
</evidence>
<evidence type="ECO:0000313" key="3">
    <source>
        <dbReference type="Proteomes" id="UP000013248"/>
    </source>
</evidence>
<evidence type="ECO:0000313" key="2">
    <source>
        <dbReference type="EMBL" id="ENX03640.1"/>
    </source>
</evidence>
<comment type="caution">
    <text evidence="2">The sequence shown here is derived from an EMBL/GenBank/DDBJ whole genome shotgun (WGS) entry which is preliminary data.</text>
</comment>
<gene>
    <name evidence="2" type="ORF">F900_00734</name>
</gene>
<dbReference type="PROSITE" id="PS51257">
    <property type="entry name" value="PROKAR_LIPOPROTEIN"/>
    <property type="match status" value="1"/>
</dbReference>